<proteinExistence type="inferred from homology"/>
<dbReference type="STRING" id="1798482.A2763_04660"/>
<reference evidence="4 5" key="1">
    <citation type="journal article" date="2016" name="Nat. Commun.">
        <title>Thousands of microbial genomes shed light on interconnected biogeochemical processes in an aquifer system.</title>
        <authorList>
            <person name="Anantharaman K."/>
            <person name="Brown C.T."/>
            <person name="Hug L.A."/>
            <person name="Sharon I."/>
            <person name="Castelle C.J."/>
            <person name="Probst A.J."/>
            <person name="Thomas B.C."/>
            <person name="Singh A."/>
            <person name="Wilkins M.J."/>
            <person name="Karaoz U."/>
            <person name="Brodie E.L."/>
            <person name="Williams K.H."/>
            <person name="Hubbard S.S."/>
            <person name="Banfield J.F."/>
        </authorList>
    </citation>
    <scope>NUCLEOTIDE SEQUENCE [LARGE SCALE GENOMIC DNA]</scope>
</reference>
<dbReference type="AlphaFoldDB" id="A0A1F6CMI9"/>
<dbReference type="GO" id="GO:0019563">
    <property type="term" value="P:glycerol catabolic process"/>
    <property type="evidence" value="ECO:0007669"/>
    <property type="project" value="TreeGrafter"/>
</dbReference>
<keyword evidence="3" id="KW-0312">Gluconeogenesis</keyword>
<dbReference type="UniPathway" id="UPA00109">
    <property type="reaction ID" value="UER00189"/>
</dbReference>
<comment type="caution">
    <text evidence="4">The sequence shown here is derived from an EMBL/GenBank/DDBJ whole genome shotgun (WGS) entry which is preliminary data.</text>
</comment>
<name>A0A1F6CMI9_9BACT</name>
<comment type="catalytic activity">
    <reaction evidence="3">
        <text>D-glyceraldehyde 3-phosphate = dihydroxyacetone phosphate</text>
        <dbReference type="Rhea" id="RHEA:18585"/>
        <dbReference type="ChEBI" id="CHEBI:57642"/>
        <dbReference type="ChEBI" id="CHEBI:59776"/>
        <dbReference type="EC" id="5.3.1.1"/>
    </reaction>
</comment>
<keyword evidence="3" id="KW-0963">Cytoplasm</keyword>
<dbReference type="EC" id="5.3.1.1" evidence="3"/>
<dbReference type="InterPro" id="IPR035990">
    <property type="entry name" value="TIM_sf"/>
</dbReference>
<keyword evidence="2 3" id="KW-0413">Isomerase</keyword>
<gene>
    <name evidence="4" type="ORF">A2763_04660</name>
</gene>
<dbReference type="GO" id="GO:0005829">
    <property type="term" value="C:cytosol"/>
    <property type="evidence" value="ECO:0007669"/>
    <property type="project" value="TreeGrafter"/>
</dbReference>
<comment type="subcellular location">
    <subcellularLocation>
        <location evidence="3">Cytoplasm</location>
    </subcellularLocation>
</comment>
<comment type="pathway">
    <text evidence="3">Carbohydrate degradation; glycolysis; D-glyceraldehyde 3-phosphate from glycerone phosphate: step 1/1.</text>
</comment>
<protein>
    <recommendedName>
        <fullName evidence="3">Triosephosphate isomerase</fullName>
        <ecNumber evidence="3">5.3.1.1</ecNumber>
    </recommendedName>
</protein>
<sequence>MKFIVVANWKMNPSSFREAKVLLEATRKAAESARHASVIVAPPAIFLRDLKKGYKGKKISFALQSAHFEAGGAYTGEISLAQGKDAGATYAIIGHAERRAAGESNEDTRKKVAAALAENITPILCVGETKRSNSGEYFGFIKEQLHAGLADLSGTALGRIIISYEPIWAIGGEKTMSPRDMHEMAIFIRKSAIEMHGDKGMGIKIIYGGAATESNAAQMLREGDVNGLLVGHVSVNAERFASLLQAIEGAV</sequence>
<keyword evidence="3" id="KW-0324">Glycolysis</keyword>
<dbReference type="InterPro" id="IPR013785">
    <property type="entry name" value="Aldolase_TIM"/>
</dbReference>
<dbReference type="GO" id="GO:0006094">
    <property type="term" value="P:gluconeogenesis"/>
    <property type="evidence" value="ECO:0007669"/>
    <property type="project" value="UniProtKB-UniPathway"/>
</dbReference>
<accession>A0A1F6CMI9</accession>
<dbReference type="Gene3D" id="3.20.20.70">
    <property type="entry name" value="Aldolase class I"/>
    <property type="match status" value="1"/>
</dbReference>
<dbReference type="PANTHER" id="PTHR21139:SF42">
    <property type="entry name" value="TRIOSEPHOSPHATE ISOMERASE"/>
    <property type="match status" value="1"/>
</dbReference>
<organism evidence="4 5">
    <name type="scientific">Candidatus Kaiserbacteria bacterium RIFCSPHIGHO2_01_FULL_54_36</name>
    <dbReference type="NCBI Taxonomy" id="1798482"/>
    <lineage>
        <taxon>Bacteria</taxon>
        <taxon>Candidatus Kaiseribacteriota</taxon>
    </lineage>
</organism>
<comment type="pathway">
    <text evidence="3">Carbohydrate biosynthesis; gluconeogenesis.</text>
</comment>
<dbReference type="SUPFAM" id="SSF51351">
    <property type="entry name" value="Triosephosphate isomerase (TIM)"/>
    <property type="match status" value="1"/>
</dbReference>
<evidence type="ECO:0000313" key="4">
    <source>
        <dbReference type="EMBL" id="OGG50240.1"/>
    </source>
</evidence>
<dbReference type="UniPathway" id="UPA00138"/>
<comment type="subunit">
    <text evidence="3">Homodimer.</text>
</comment>
<dbReference type="PROSITE" id="PS51440">
    <property type="entry name" value="TIM_2"/>
    <property type="match status" value="1"/>
</dbReference>
<evidence type="ECO:0000256" key="2">
    <source>
        <dbReference type="ARBA" id="ARBA00023235"/>
    </source>
</evidence>
<dbReference type="InterPro" id="IPR000652">
    <property type="entry name" value="Triosephosphate_isomerase"/>
</dbReference>
<dbReference type="EMBL" id="MFKV01000016">
    <property type="protein sequence ID" value="OGG50240.1"/>
    <property type="molecule type" value="Genomic_DNA"/>
</dbReference>
<evidence type="ECO:0000256" key="3">
    <source>
        <dbReference type="RuleBase" id="RU363013"/>
    </source>
</evidence>
<evidence type="ECO:0000256" key="1">
    <source>
        <dbReference type="ARBA" id="ARBA00007422"/>
    </source>
</evidence>
<dbReference type="Pfam" id="PF00121">
    <property type="entry name" value="TIM"/>
    <property type="match status" value="1"/>
</dbReference>
<dbReference type="GO" id="GO:0006096">
    <property type="term" value="P:glycolytic process"/>
    <property type="evidence" value="ECO:0007669"/>
    <property type="project" value="UniProtKB-UniPathway"/>
</dbReference>
<dbReference type="Proteomes" id="UP000178370">
    <property type="component" value="Unassembled WGS sequence"/>
</dbReference>
<dbReference type="GO" id="GO:0004807">
    <property type="term" value="F:triose-phosphate isomerase activity"/>
    <property type="evidence" value="ECO:0007669"/>
    <property type="project" value="UniProtKB-EC"/>
</dbReference>
<evidence type="ECO:0000313" key="5">
    <source>
        <dbReference type="Proteomes" id="UP000178370"/>
    </source>
</evidence>
<comment type="similarity">
    <text evidence="1 3">Belongs to the triosephosphate isomerase family.</text>
</comment>
<dbReference type="GO" id="GO:0046166">
    <property type="term" value="P:glyceraldehyde-3-phosphate biosynthetic process"/>
    <property type="evidence" value="ECO:0007669"/>
    <property type="project" value="TreeGrafter"/>
</dbReference>
<dbReference type="CDD" id="cd00311">
    <property type="entry name" value="TIM"/>
    <property type="match status" value="1"/>
</dbReference>
<dbReference type="PANTHER" id="PTHR21139">
    <property type="entry name" value="TRIOSEPHOSPHATE ISOMERASE"/>
    <property type="match status" value="1"/>
</dbReference>